<evidence type="ECO:0008006" key="3">
    <source>
        <dbReference type="Google" id="ProtNLM"/>
    </source>
</evidence>
<dbReference type="OrthoDB" id="8962942at2759"/>
<dbReference type="InParanoid" id="A0A7M7MBC8"/>
<organism evidence="1 2">
    <name type="scientific">Varroa destructor</name>
    <name type="common">Honeybee mite</name>
    <dbReference type="NCBI Taxonomy" id="109461"/>
    <lineage>
        <taxon>Eukaryota</taxon>
        <taxon>Metazoa</taxon>
        <taxon>Ecdysozoa</taxon>
        <taxon>Arthropoda</taxon>
        <taxon>Chelicerata</taxon>
        <taxon>Arachnida</taxon>
        <taxon>Acari</taxon>
        <taxon>Parasitiformes</taxon>
        <taxon>Mesostigmata</taxon>
        <taxon>Gamasina</taxon>
        <taxon>Dermanyssoidea</taxon>
        <taxon>Varroidae</taxon>
        <taxon>Varroa</taxon>
    </lineage>
</organism>
<dbReference type="EnsemblMetazoa" id="XM_022793844">
    <property type="protein sequence ID" value="XP_022649579"/>
    <property type="gene ID" value="LOC111245458"/>
</dbReference>
<dbReference type="InterPro" id="IPR013083">
    <property type="entry name" value="Znf_RING/FYVE/PHD"/>
</dbReference>
<evidence type="ECO:0000313" key="2">
    <source>
        <dbReference type="Proteomes" id="UP000594260"/>
    </source>
</evidence>
<dbReference type="SUPFAM" id="SSF57850">
    <property type="entry name" value="RING/U-box"/>
    <property type="match status" value="1"/>
</dbReference>
<reference evidence="1" key="1">
    <citation type="submission" date="2021-01" db="UniProtKB">
        <authorList>
            <consortium name="EnsemblMetazoa"/>
        </authorList>
    </citation>
    <scope>IDENTIFICATION</scope>
</reference>
<protein>
    <recommendedName>
        <fullName evidence="3">RING-box protein 2</fullName>
    </recommendedName>
</protein>
<dbReference type="GeneID" id="111245458"/>
<dbReference type="AlphaFoldDB" id="A0A7M7MBC8"/>
<proteinExistence type="predicted"/>
<evidence type="ECO:0000313" key="1">
    <source>
        <dbReference type="EnsemblMetazoa" id="XP_022649579"/>
    </source>
</evidence>
<accession>A0A7M7MBC8</accession>
<dbReference type="Gene3D" id="3.30.40.10">
    <property type="entry name" value="Zinc/RING finger domain, C3HC4 (zinc finger)"/>
    <property type="match status" value="1"/>
</dbReference>
<sequence>MSGHNPTSPVMRPADEDDVLDTSEVPKADKMFVLKRWNAVAMWSWDVECDVCAICRIQVMVYSCLRSPQATFWQTKDINGLCQRKNNTRRIQLNTAKICEDPQQIPLVIRLTSLKILIWTLALSMYLLPQELLLLLNSCHVIRMASHVLLCIFG</sequence>
<dbReference type="Proteomes" id="UP000594260">
    <property type="component" value="Unplaced"/>
</dbReference>
<keyword evidence="2" id="KW-1185">Reference proteome</keyword>
<dbReference type="RefSeq" id="XP_022649579.1">
    <property type="nucleotide sequence ID" value="XM_022793844.1"/>
</dbReference>
<name>A0A7M7MBC8_VARDE</name>
<dbReference type="KEGG" id="vde:111245458"/>